<keyword evidence="3" id="KW-0808">Transferase</keyword>
<keyword evidence="2" id="KW-0802">TPR repeat</keyword>
<dbReference type="SMART" id="SM00028">
    <property type="entry name" value="TPR"/>
    <property type="match status" value="1"/>
</dbReference>
<name>A0AAW1SK52_9CHLO</name>
<keyword evidence="3" id="KW-0489">Methyltransferase</keyword>
<proteinExistence type="predicted"/>
<dbReference type="Gene3D" id="3.40.50.150">
    <property type="entry name" value="Vaccinia Virus protein VP39"/>
    <property type="match status" value="2"/>
</dbReference>
<comment type="caution">
    <text evidence="4">The sequence shown here is derived from an EMBL/GenBank/DDBJ whole genome shotgun (WGS) entry which is preliminary data.</text>
</comment>
<dbReference type="Proteomes" id="UP001445335">
    <property type="component" value="Unassembled WGS sequence"/>
</dbReference>
<keyword evidence="5" id="KW-1185">Reference proteome</keyword>
<keyword evidence="1 3" id="KW-0949">S-adenosyl-L-methionine</keyword>
<gene>
    <name evidence="4" type="ORF">WJX81_006344</name>
</gene>
<dbReference type="Gene3D" id="1.25.40.10">
    <property type="entry name" value="Tetratricopeptide repeat domain"/>
    <property type="match status" value="1"/>
</dbReference>
<dbReference type="SUPFAM" id="SSF53335">
    <property type="entry name" value="S-adenosyl-L-methionine-dependent methyltransferases"/>
    <property type="match status" value="2"/>
</dbReference>
<feature type="repeat" description="TPR" evidence="2">
    <location>
        <begin position="6"/>
        <end position="39"/>
    </location>
</feature>
<dbReference type="GO" id="GO:0032259">
    <property type="term" value="P:methylation"/>
    <property type="evidence" value="ECO:0007669"/>
    <property type="project" value="UniProtKB-KW"/>
</dbReference>
<dbReference type="GO" id="GO:0042054">
    <property type="term" value="F:histone methyltransferase activity"/>
    <property type="evidence" value="ECO:0007669"/>
    <property type="project" value="TreeGrafter"/>
</dbReference>
<dbReference type="Pfam" id="PF06325">
    <property type="entry name" value="PrmA"/>
    <property type="match status" value="1"/>
</dbReference>
<dbReference type="Gene3D" id="2.70.160.11">
    <property type="entry name" value="Hnrnp arginine n-methyltransferase1"/>
    <property type="match status" value="2"/>
</dbReference>
<evidence type="ECO:0000256" key="1">
    <source>
        <dbReference type="ARBA" id="ARBA00022691"/>
    </source>
</evidence>
<protein>
    <submittedName>
        <fullName evidence="4">Uncharacterized protein</fullName>
    </submittedName>
</protein>
<evidence type="ECO:0000313" key="4">
    <source>
        <dbReference type="EMBL" id="KAK9846546.1"/>
    </source>
</evidence>
<dbReference type="SUPFAM" id="SSF48452">
    <property type="entry name" value="TPR-like"/>
    <property type="match status" value="1"/>
</dbReference>
<dbReference type="PANTHER" id="PTHR11006">
    <property type="entry name" value="PROTEIN ARGININE N-METHYLTRANSFERASE"/>
    <property type="match status" value="1"/>
</dbReference>
<organism evidence="4 5">
    <name type="scientific">Elliptochloris bilobata</name>
    <dbReference type="NCBI Taxonomy" id="381761"/>
    <lineage>
        <taxon>Eukaryota</taxon>
        <taxon>Viridiplantae</taxon>
        <taxon>Chlorophyta</taxon>
        <taxon>core chlorophytes</taxon>
        <taxon>Trebouxiophyceae</taxon>
        <taxon>Trebouxiophyceae incertae sedis</taxon>
        <taxon>Elliptochloris clade</taxon>
        <taxon>Elliptochloris</taxon>
    </lineage>
</organism>
<evidence type="ECO:0000256" key="3">
    <source>
        <dbReference type="PROSITE-ProRule" id="PRU01015"/>
    </source>
</evidence>
<sequence>MRPGWAKAHFRLGRALAALYQWSEAAEAFAAGLRLDPGNAEIAAAGRAARTQAEYEIACQAQHLAAHRRDLARRREVREGMERQFRESMAAPDWELEDYDWRPTFFPGSKLERMDRRALMADPHASALAAHLAALADLAAPKAALAALRDEVRSSALEAACRSAMAEQPGAHVLVLGGGGGLAALLAARSGAGRVTAVERGRLLFRMAAQTLAANAGALGAARIALLDRPLHSVGVAGEELPEDPVDWDAEERRVRAAAALMPARADVLVADLLDHSVLGMGLLPALDYAGARLLAPGARVVPACVQVWAMLVEMRVGRAAGFDLSVMDRYRWHPGLERVQLDRLPFRRLSEAFKAARVDLQARVDSARGSAELPQAVWESDEALTVLPTAAGSWNAVAIWFEVDMCEGVRVASWSADDADCPAIAESWCQAVQYLDARPVAKGDAVSVRVRWDMGQLHFAAHVPAGRARHAFVPRWHFDMVLDEQRNEAFDGAIRRAIAFRRGTGAQRITALDIGAGSGLLSMMALRAGADWVTAVEISGHMADAAAEALVANGFAGRSVVVARDVRRVHADPQPGGRPADLDARADIVIFEVFDSGVLGEGVLHMLAWARARLAAPDATLVPMGATVYCQPIEMRLDTAAGFRMTAANCWNYCPDYEGLDLAACRQQWLALADPIEAMAFDFYEAAEDMAPAEVALRASAIAGGICNAVAFWFELQLDEAATLSTSPYAAKGPTWQQAVQWVEETRLMPGDRLTITAAHDTYGLSFKVVNDAQCDHDMECVPLQDPAWKAALANANAANAALAQAVAQSPLEFRAVACAALRLAARPHDAEVDAAQAAAFATRMLS</sequence>
<dbReference type="InterPro" id="IPR019734">
    <property type="entry name" value="TPR_rpt"/>
</dbReference>
<dbReference type="InterPro" id="IPR025799">
    <property type="entry name" value="Arg_MeTrfase"/>
</dbReference>
<dbReference type="EMBL" id="JALJOU010000001">
    <property type="protein sequence ID" value="KAK9846546.1"/>
    <property type="molecule type" value="Genomic_DNA"/>
</dbReference>
<accession>A0AAW1SK52</accession>
<dbReference type="AlphaFoldDB" id="A0AAW1SK52"/>
<dbReference type="GO" id="GO:0016274">
    <property type="term" value="F:protein-arginine N-methyltransferase activity"/>
    <property type="evidence" value="ECO:0007669"/>
    <property type="project" value="InterPro"/>
</dbReference>
<dbReference type="PANTHER" id="PTHR11006:SF4">
    <property type="entry name" value="PROTEIN ARGININE N-METHYLTRANSFERASE 7"/>
    <property type="match status" value="1"/>
</dbReference>
<evidence type="ECO:0000256" key="2">
    <source>
        <dbReference type="PROSITE-ProRule" id="PRU00339"/>
    </source>
</evidence>
<dbReference type="PROSITE" id="PS51678">
    <property type="entry name" value="SAM_MT_PRMT"/>
    <property type="match status" value="1"/>
</dbReference>
<dbReference type="InterPro" id="IPR011990">
    <property type="entry name" value="TPR-like_helical_dom_sf"/>
</dbReference>
<dbReference type="InterPro" id="IPR029063">
    <property type="entry name" value="SAM-dependent_MTases_sf"/>
</dbReference>
<reference evidence="4 5" key="1">
    <citation type="journal article" date="2024" name="Nat. Commun.">
        <title>Phylogenomics reveals the evolutionary origins of lichenization in chlorophyte algae.</title>
        <authorList>
            <person name="Puginier C."/>
            <person name="Libourel C."/>
            <person name="Otte J."/>
            <person name="Skaloud P."/>
            <person name="Haon M."/>
            <person name="Grisel S."/>
            <person name="Petersen M."/>
            <person name="Berrin J.G."/>
            <person name="Delaux P.M."/>
            <person name="Dal Grande F."/>
            <person name="Keller J."/>
        </authorList>
    </citation>
    <scope>NUCLEOTIDE SEQUENCE [LARGE SCALE GENOMIC DNA]</scope>
    <source>
        <strain evidence="4 5">SAG 245.80</strain>
    </source>
</reference>
<dbReference type="PROSITE" id="PS50005">
    <property type="entry name" value="TPR"/>
    <property type="match status" value="1"/>
</dbReference>
<evidence type="ECO:0000313" key="5">
    <source>
        <dbReference type="Proteomes" id="UP001445335"/>
    </source>
</evidence>